<dbReference type="RefSeq" id="WP_141289995.1">
    <property type="nucleotide sequence ID" value="NZ_BAAAEW010000047.1"/>
</dbReference>
<dbReference type="PROSITE" id="PS50111">
    <property type="entry name" value="CHEMOTAXIS_TRANSDUC_2"/>
    <property type="match status" value="1"/>
</dbReference>
<comment type="caution">
    <text evidence="7">The sequence shown here is derived from an EMBL/GenBank/DDBJ whole genome shotgun (WGS) entry which is preliminary data.</text>
</comment>
<keyword evidence="4" id="KW-1133">Transmembrane helix</keyword>
<dbReference type="InterPro" id="IPR004090">
    <property type="entry name" value="Chemotax_Me-accpt_rcpt"/>
</dbReference>
<dbReference type="PROSITE" id="PS50885">
    <property type="entry name" value="HAMP"/>
    <property type="match status" value="1"/>
</dbReference>
<evidence type="ECO:0000256" key="2">
    <source>
        <dbReference type="ARBA" id="ARBA00029447"/>
    </source>
</evidence>
<accession>A0ABP3VST4</accession>
<dbReference type="CDD" id="cd06225">
    <property type="entry name" value="HAMP"/>
    <property type="match status" value="1"/>
</dbReference>
<dbReference type="EMBL" id="BAAAEW010000047">
    <property type="protein sequence ID" value="GAA0768500.1"/>
    <property type="molecule type" value="Genomic_DNA"/>
</dbReference>
<dbReference type="PANTHER" id="PTHR43531">
    <property type="entry name" value="PROTEIN ICFG"/>
    <property type="match status" value="1"/>
</dbReference>
<reference evidence="8" key="1">
    <citation type="journal article" date="2019" name="Int. J. Syst. Evol. Microbiol.">
        <title>The Global Catalogue of Microorganisms (GCM) 10K type strain sequencing project: providing services to taxonomists for standard genome sequencing and annotation.</title>
        <authorList>
            <consortium name="The Broad Institute Genomics Platform"/>
            <consortium name="The Broad Institute Genome Sequencing Center for Infectious Disease"/>
            <person name="Wu L."/>
            <person name="Ma J."/>
        </authorList>
    </citation>
    <scope>NUCLEOTIDE SEQUENCE [LARGE SCALE GENOMIC DNA]</scope>
    <source>
        <strain evidence="8">JCM 15503</strain>
    </source>
</reference>
<dbReference type="InterPro" id="IPR024478">
    <property type="entry name" value="HlyB_4HB_MCP"/>
</dbReference>
<dbReference type="PANTHER" id="PTHR43531:SF14">
    <property type="entry name" value="METHYL-ACCEPTING CHEMOTAXIS PROTEIN I-RELATED"/>
    <property type="match status" value="1"/>
</dbReference>
<dbReference type="Proteomes" id="UP001500279">
    <property type="component" value="Unassembled WGS sequence"/>
</dbReference>
<evidence type="ECO:0000256" key="3">
    <source>
        <dbReference type="PROSITE-ProRule" id="PRU00284"/>
    </source>
</evidence>
<dbReference type="CDD" id="cd11386">
    <property type="entry name" value="MCP_signal"/>
    <property type="match status" value="1"/>
</dbReference>
<dbReference type="Gene3D" id="1.10.287.950">
    <property type="entry name" value="Methyl-accepting chemotaxis protein"/>
    <property type="match status" value="1"/>
</dbReference>
<dbReference type="SMART" id="SM00283">
    <property type="entry name" value="MA"/>
    <property type="match status" value="1"/>
</dbReference>
<feature type="domain" description="HAMP" evidence="6">
    <location>
        <begin position="216"/>
        <end position="269"/>
    </location>
</feature>
<comment type="similarity">
    <text evidence="2">Belongs to the methyl-accepting chemotaxis (MCP) protein family.</text>
</comment>
<name>A0ABP3VST4_9BURK</name>
<keyword evidence="4" id="KW-0472">Membrane</keyword>
<evidence type="ECO:0000313" key="8">
    <source>
        <dbReference type="Proteomes" id="UP001500279"/>
    </source>
</evidence>
<evidence type="ECO:0000256" key="4">
    <source>
        <dbReference type="SAM" id="Phobius"/>
    </source>
</evidence>
<feature type="domain" description="Methyl-accepting transducer" evidence="5">
    <location>
        <begin position="274"/>
        <end position="503"/>
    </location>
</feature>
<proteinExistence type="inferred from homology"/>
<gene>
    <name evidence="7" type="ORF">GCM10009107_58390</name>
</gene>
<dbReference type="Pfam" id="PF00015">
    <property type="entry name" value="MCPsignal"/>
    <property type="match status" value="1"/>
</dbReference>
<evidence type="ECO:0000259" key="6">
    <source>
        <dbReference type="PROSITE" id="PS50885"/>
    </source>
</evidence>
<evidence type="ECO:0000259" key="5">
    <source>
        <dbReference type="PROSITE" id="PS50111"/>
    </source>
</evidence>
<keyword evidence="1" id="KW-0488">Methylation</keyword>
<dbReference type="InterPro" id="IPR004089">
    <property type="entry name" value="MCPsignal_dom"/>
</dbReference>
<evidence type="ECO:0000313" key="7">
    <source>
        <dbReference type="EMBL" id="GAA0768500.1"/>
    </source>
</evidence>
<sequence length="521" mass="54680">MPQASFARKGSIGRRLVLVLSAILGLSLLSSIVAVVQLRHLGQEVEVMLSSNLKVERAGSDWLRYTTAGIQRAAAIAKSSDPALIDYFAPASAASISATNDLQKLIEGALDSADEKARFAKISELRKTYLAAREEISKVKKAGDAEAATRIFNERFEPSSKLYLEAVGGLVKVQRDQLDESAARVESLRSRTVTLLLACTALALVAGSALGWMLIRSITVPLRQAERAARAIADMDLTGAAQTSYRSDETGQLLHAIDAMRQALRTALHEVRGVVDSISTASTQIATGNHDLSARTEQTASNLQETASAMEQLTSTVRSSADAASQANQLASSAAQVAQRGGAAVAQVVSTMGDIHQSSKKIADIIGVIDGIAFQTNILALNAAVEAARAGEQGRGFAVVAGEVRSLAQRSAEAAREIKSLIGASVDRVESGARLVGDAGNTMNEIVASVQRVTDIIGEISTASTEQSQGIGQVNLAVTELDQMTQQNAALVEESTAAAESLKDQAGRLSSVVGTFRLTAA</sequence>
<dbReference type="InterPro" id="IPR047347">
    <property type="entry name" value="YvaQ-like_sensor"/>
</dbReference>
<protein>
    <recommendedName>
        <fullName evidence="9">HAMP domain-containing protein</fullName>
    </recommendedName>
</protein>
<dbReference type="InterPro" id="IPR051310">
    <property type="entry name" value="MCP_chemotaxis"/>
</dbReference>
<keyword evidence="8" id="KW-1185">Reference proteome</keyword>
<dbReference type="InterPro" id="IPR003660">
    <property type="entry name" value="HAMP_dom"/>
</dbReference>
<dbReference type="CDD" id="cd19411">
    <property type="entry name" value="MCP2201-like_sensor"/>
    <property type="match status" value="1"/>
</dbReference>
<feature type="transmembrane region" description="Helical" evidence="4">
    <location>
        <begin position="193"/>
        <end position="215"/>
    </location>
</feature>
<keyword evidence="3" id="KW-0807">Transducer</keyword>
<dbReference type="Pfam" id="PF00672">
    <property type="entry name" value="HAMP"/>
    <property type="match status" value="1"/>
</dbReference>
<organism evidence="7 8">
    <name type="scientific">Ideonella azotifigens</name>
    <dbReference type="NCBI Taxonomy" id="513160"/>
    <lineage>
        <taxon>Bacteria</taxon>
        <taxon>Pseudomonadati</taxon>
        <taxon>Pseudomonadota</taxon>
        <taxon>Betaproteobacteria</taxon>
        <taxon>Burkholderiales</taxon>
        <taxon>Sphaerotilaceae</taxon>
        <taxon>Ideonella</taxon>
    </lineage>
</organism>
<evidence type="ECO:0000256" key="1">
    <source>
        <dbReference type="ARBA" id="ARBA00022481"/>
    </source>
</evidence>
<dbReference type="SMART" id="SM00304">
    <property type="entry name" value="HAMP"/>
    <property type="match status" value="1"/>
</dbReference>
<dbReference type="SUPFAM" id="SSF58104">
    <property type="entry name" value="Methyl-accepting chemotaxis protein (MCP) signaling domain"/>
    <property type="match status" value="1"/>
</dbReference>
<dbReference type="Pfam" id="PF12729">
    <property type="entry name" value="4HB_MCP_1"/>
    <property type="match status" value="1"/>
</dbReference>
<keyword evidence="4" id="KW-0812">Transmembrane</keyword>
<evidence type="ECO:0008006" key="9">
    <source>
        <dbReference type="Google" id="ProtNLM"/>
    </source>
</evidence>
<dbReference type="PRINTS" id="PR00260">
    <property type="entry name" value="CHEMTRNSDUCR"/>
</dbReference>